<dbReference type="InterPro" id="IPR004364">
    <property type="entry name" value="Aa-tRNA-synt_II"/>
</dbReference>
<dbReference type="Gene3D" id="2.40.50.140">
    <property type="entry name" value="Nucleic acid-binding proteins"/>
    <property type="match status" value="1"/>
</dbReference>
<dbReference type="EMBL" id="KV441391">
    <property type="protein sequence ID" value="OAF60718.1"/>
    <property type="molecule type" value="Genomic_DNA"/>
</dbReference>
<organism evidence="8">
    <name type="scientific">Pseudogymnoascus destructans</name>
    <dbReference type="NCBI Taxonomy" id="655981"/>
    <lineage>
        <taxon>Eukaryota</taxon>
        <taxon>Fungi</taxon>
        <taxon>Dikarya</taxon>
        <taxon>Ascomycota</taxon>
        <taxon>Pezizomycotina</taxon>
        <taxon>Leotiomycetes</taxon>
        <taxon>Thelebolales</taxon>
        <taxon>Thelebolaceae</taxon>
        <taxon>Pseudogymnoascus</taxon>
    </lineage>
</organism>
<keyword evidence="4" id="KW-0648">Protein biosynthesis</keyword>
<feature type="region of interest" description="Disordered" evidence="6">
    <location>
        <begin position="500"/>
        <end position="522"/>
    </location>
</feature>
<dbReference type="eggNOG" id="KOG2411">
    <property type="taxonomic scope" value="Eukaryota"/>
</dbReference>
<keyword evidence="5" id="KW-0030">Aminoacyl-tRNA synthetase</keyword>
<evidence type="ECO:0000256" key="6">
    <source>
        <dbReference type="SAM" id="MobiDB-lite"/>
    </source>
</evidence>
<evidence type="ECO:0000256" key="1">
    <source>
        <dbReference type="ARBA" id="ARBA00022598"/>
    </source>
</evidence>
<feature type="domain" description="Aminoacyl-transfer RNA synthetases class-II family profile" evidence="7">
    <location>
        <begin position="227"/>
        <end position="723"/>
    </location>
</feature>
<feature type="compositionally biased region" description="Polar residues" evidence="6">
    <location>
        <begin position="510"/>
        <end position="519"/>
    </location>
</feature>
<dbReference type="InterPro" id="IPR045864">
    <property type="entry name" value="aa-tRNA-synth_II/BPL/LPL"/>
</dbReference>
<dbReference type="AlphaFoldDB" id="A0A177AF34"/>
<sequence length="746" mass="81889">MLRACCRPRVGARIVSHALPNNGSSAIAAFGLTRRTLAGLPTDAATDALSSSAQAAGGANTIGAKELPWMKQFKETLQRNESPSLSNLATIVKSPDNHSIGKSVRVQGALGNVRNVSGKMTFVPLSDGAATIQLISLRDNSPDAHKILKAARANTPVEVVGTLQWKNVKPTKDGKQEPPQAYELLINSVQSLNDFPADILLGEDATYGPELRHLQIRFDETLKKRLIFRSEVLKGIRTALPDFHEVETPILFKSTPEGAREFLVPSRTSGHAYALPQSPQQYKQVLMASGINRYFQVARCFRDEDLRADRQPEFTQLDMEMAFTNADGVMKRMESFIVDMWKLRQKLWAGSDRDVPSAPFMRMKYDNAMRFHGVDKPDLRIKDLTYRVESIVPDNLKSMITSLDYPIVDIFKINLNCSPRQVGAFVKTIMDSPEMSPFHDNPDGGPGVFIYDPMKPLEGLAAFGHEGLESIRAFYGAGVEEPASSEDQAIVDKIMAATNEASPEDPAPATETNTWSPPTTREPLEEGDLIILQARPRDVKLSGGSTSLGRLRSHIYKSAIAADLIDPDPSFNFLWIVDFPLFTPSNTIDPGQGGTAGFSSTHHPFTSPKTPADVDLLHSDPLRAVADHFDLVLNGVELGGGSRRIHNAQMQEWIMREALRMPEARLADFKHLFEALKAGCPPHAGMALGLDRMVAVMTGTESIRDVIAFPKNNRGEDVMVGSPSVMTEGQLATYQLAVVGKGDVRR</sequence>
<accession>A0A177AF34</accession>
<evidence type="ECO:0000313" key="8">
    <source>
        <dbReference type="EMBL" id="OAF60718.1"/>
    </source>
</evidence>
<dbReference type="GO" id="GO:0004815">
    <property type="term" value="F:aspartate-tRNA ligase activity"/>
    <property type="evidence" value="ECO:0007669"/>
    <property type="project" value="TreeGrafter"/>
</dbReference>
<dbReference type="InterPro" id="IPR002312">
    <property type="entry name" value="Asp/Asn-tRNA-synth_IIb"/>
</dbReference>
<dbReference type="InterPro" id="IPR006195">
    <property type="entry name" value="aa-tRNA-synth_II"/>
</dbReference>
<dbReference type="PANTHER" id="PTHR22594">
    <property type="entry name" value="ASPARTYL/LYSYL-TRNA SYNTHETASE"/>
    <property type="match status" value="1"/>
</dbReference>
<dbReference type="InterPro" id="IPR012340">
    <property type="entry name" value="NA-bd_OB-fold"/>
</dbReference>
<dbReference type="HAMAP" id="MF_00044">
    <property type="entry name" value="Asp_tRNA_synth_type1"/>
    <property type="match status" value="1"/>
</dbReference>
<evidence type="ECO:0000256" key="5">
    <source>
        <dbReference type="ARBA" id="ARBA00023146"/>
    </source>
</evidence>
<dbReference type="VEuPathDB" id="FungiDB:GMDG_07072"/>
<dbReference type="OrthoDB" id="439710at2759"/>
<dbReference type="SUPFAM" id="SSF55681">
    <property type="entry name" value="Class II aaRS and biotin synthetases"/>
    <property type="match status" value="1"/>
</dbReference>
<evidence type="ECO:0000256" key="3">
    <source>
        <dbReference type="ARBA" id="ARBA00022840"/>
    </source>
</evidence>
<dbReference type="PRINTS" id="PR01042">
    <property type="entry name" value="TRNASYNTHASP"/>
</dbReference>
<dbReference type="GO" id="GO:0005524">
    <property type="term" value="F:ATP binding"/>
    <property type="evidence" value="ECO:0007669"/>
    <property type="project" value="UniProtKB-KW"/>
</dbReference>
<dbReference type="InterPro" id="IPR004524">
    <property type="entry name" value="Asp-tRNA-ligase_1"/>
</dbReference>
<dbReference type="Pfam" id="PF00152">
    <property type="entry name" value="tRNA-synt_2"/>
    <property type="match status" value="1"/>
</dbReference>
<evidence type="ECO:0000256" key="2">
    <source>
        <dbReference type="ARBA" id="ARBA00022741"/>
    </source>
</evidence>
<dbReference type="PANTHER" id="PTHR22594:SF5">
    <property type="entry name" value="ASPARTATE--TRNA LIGASE, MITOCHONDRIAL"/>
    <property type="match status" value="1"/>
</dbReference>
<dbReference type="GO" id="GO:0006422">
    <property type="term" value="P:aspartyl-tRNA aminoacylation"/>
    <property type="evidence" value="ECO:0007669"/>
    <property type="project" value="TreeGrafter"/>
</dbReference>
<proteinExistence type="inferred from homology"/>
<reference evidence="8" key="1">
    <citation type="submission" date="2016-03" db="EMBL/GenBank/DDBJ databases">
        <title>Updated assembly of Pseudogymnoascus destructans, the fungus causing white-nose syndrome of bats.</title>
        <authorList>
            <person name="Palmer J.M."/>
            <person name="Drees K.P."/>
            <person name="Foster J.T."/>
            <person name="Lindner D.L."/>
        </authorList>
    </citation>
    <scope>NUCLEOTIDE SEQUENCE [LARGE SCALE GENOMIC DNA]</scope>
    <source>
        <strain evidence="8">20631-21</strain>
    </source>
</reference>
<dbReference type="GO" id="GO:0005739">
    <property type="term" value="C:mitochondrion"/>
    <property type="evidence" value="ECO:0007669"/>
    <property type="project" value="TreeGrafter"/>
</dbReference>
<keyword evidence="1" id="KW-0436">Ligase</keyword>
<dbReference type="GeneID" id="36286725"/>
<dbReference type="Gene3D" id="3.30.930.10">
    <property type="entry name" value="Bira Bifunctional Protein, Domain 2"/>
    <property type="match status" value="2"/>
</dbReference>
<protein>
    <recommendedName>
        <fullName evidence="7">Aminoacyl-transfer RNA synthetases class-II family profile domain-containing protein</fullName>
    </recommendedName>
</protein>
<keyword evidence="3" id="KW-0067">ATP-binding</keyword>
<dbReference type="Proteomes" id="UP000077154">
    <property type="component" value="Unassembled WGS sequence"/>
</dbReference>
<evidence type="ECO:0000259" key="7">
    <source>
        <dbReference type="PROSITE" id="PS50862"/>
    </source>
</evidence>
<keyword evidence="2" id="KW-0547">Nucleotide-binding</keyword>
<evidence type="ECO:0000256" key="4">
    <source>
        <dbReference type="ARBA" id="ARBA00022917"/>
    </source>
</evidence>
<dbReference type="SUPFAM" id="SSF50249">
    <property type="entry name" value="Nucleic acid-binding proteins"/>
    <property type="match status" value="1"/>
</dbReference>
<dbReference type="RefSeq" id="XP_024325999.1">
    <property type="nucleotide sequence ID" value="XM_024467294.1"/>
</dbReference>
<dbReference type="PROSITE" id="PS50862">
    <property type="entry name" value="AA_TRNA_LIGASE_II"/>
    <property type="match status" value="1"/>
</dbReference>
<name>A0A177AF34_9PEZI</name>
<gene>
    <name evidence="8" type="ORF">VC83_03650</name>
</gene>